<protein>
    <submittedName>
        <fullName evidence="2">Uncharacterized protein</fullName>
    </submittedName>
</protein>
<feature type="region of interest" description="Disordered" evidence="1">
    <location>
        <begin position="72"/>
        <end position="94"/>
    </location>
</feature>
<organism evidence="2 3">
    <name type="scientific">Testicularia cyperi</name>
    <dbReference type="NCBI Taxonomy" id="1882483"/>
    <lineage>
        <taxon>Eukaryota</taxon>
        <taxon>Fungi</taxon>
        <taxon>Dikarya</taxon>
        <taxon>Basidiomycota</taxon>
        <taxon>Ustilaginomycotina</taxon>
        <taxon>Ustilaginomycetes</taxon>
        <taxon>Ustilaginales</taxon>
        <taxon>Anthracoideaceae</taxon>
        <taxon>Testicularia</taxon>
    </lineage>
</organism>
<dbReference type="Proteomes" id="UP000246740">
    <property type="component" value="Unassembled WGS sequence"/>
</dbReference>
<reference evidence="2 3" key="1">
    <citation type="journal article" date="2018" name="Mol. Biol. Evol.">
        <title>Broad Genomic Sampling Reveals a Smut Pathogenic Ancestry of the Fungal Clade Ustilaginomycotina.</title>
        <authorList>
            <person name="Kijpornyongpan T."/>
            <person name="Mondo S.J."/>
            <person name="Barry K."/>
            <person name="Sandor L."/>
            <person name="Lee J."/>
            <person name="Lipzen A."/>
            <person name="Pangilinan J."/>
            <person name="LaButti K."/>
            <person name="Hainaut M."/>
            <person name="Henrissat B."/>
            <person name="Grigoriev I.V."/>
            <person name="Spatafora J.W."/>
            <person name="Aime M.C."/>
        </authorList>
    </citation>
    <scope>NUCLEOTIDE SEQUENCE [LARGE SCALE GENOMIC DNA]</scope>
    <source>
        <strain evidence="2 3">MCA 3645</strain>
    </source>
</reference>
<dbReference type="InParanoid" id="A0A317XP87"/>
<sequence>MSLILHSCARIPTLAVLHFPPLSFLPLSRFISQSSATRVAGQLARCLCASHLSRGTRPRRYKPLLIPDTFHWRPGGHTAPFPSLPISDQHLPAN</sequence>
<evidence type="ECO:0000313" key="2">
    <source>
        <dbReference type="EMBL" id="PWY99218.1"/>
    </source>
</evidence>
<name>A0A317XP87_9BASI</name>
<dbReference type="AlphaFoldDB" id="A0A317XP87"/>
<keyword evidence="3" id="KW-1185">Reference proteome</keyword>
<evidence type="ECO:0000313" key="3">
    <source>
        <dbReference type="Proteomes" id="UP000246740"/>
    </source>
</evidence>
<accession>A0A317XP87</accession>
<evidence type="ECO:0000256" key="1">
    <source>
        <dbReference type="SAM" id="MobiDB-lite"/>
    </source>
</evidence>
<dbReference type="EMBL" id="KZ819196">
    <property type="protein sequence ID" value="PWY99218.1"/>
    <property type="molecule type" value="Genomic_DNA"/>
</dbReference>
<gene>
    <name evidence="2" type="ORF">BCV70DRAFT_126540</name>
</gene>
<proteinExistence type="predicted"/>